<dbReference type="InterPro" id="IPR000281">
    <property type="entry name" value="HTH_RpiR"/>
</dbReference>
<dbReference type="PROSITE" id="PS51071">
    <property type="entry name" value="HTH_RPIR"/>
    <property type="match status" value="1"/>
</dbReference>
<evidence type="ECO:0000313" key="7">
    <source>
        <dbReference type="EMBL" id="TCS76164.1"/>
    </source>
</evidence>
<keyword evidence="1" id="KW-0805">Transcription regulation</keyword>
<dbReference type="PROSITE" id="PS51464">
    <property type="entry name" value="SIS"/>
    <property type="match status" value="1"/>
</dbReference>
<dbReference type="OrthoDB" id="3684496at2"/>
<dbReference type="Pfam" id="PF01418">
    <property type="entry name" value="HTH_6"/>
    <property type="match status" value="1"/>
</dbReference>
<protein>
    <submittedName>
        <fullName evidence="7">RpiR family transcriptional regulator</fullName>
    </submittedName>
</protein>
<feature type="transmembrane region" description="Helical" evidence="4">
    <location>
        <begin position="243"/>
        <end position="264"/>
    </location>
</feature>
<evidence type="ECO:0000256" key="3">
    <source>
        <dbReference type="ARBA" id="ARBA00023163"/>
    </source>
</evidence>
<name>A0A4R3K247_9FIRM</name>
<keyword evidence="4" id="KW-0472">Membrane</keyword>
<dbReference type="SUPFAM" id="SSF53697">
    <property type="entry name" value="SIS domain"/>
    <property type="match status" value="1"/>
</dbReference>
<dbReference type="InterPro" id="IPR047640">
    <property type="entry name" value="RpiR-like"/>
</dbReference>
<dbReference type="Gene3D" id="3.40.50.10490">
    <property type="entry name" value="Glucose-6-phosphate isomerase like protein, domain 1"/>
    <property type="match status" value="1"/>
</dbReference>
<sequence>MLGKEDFNVIDKIASCYNDLFDAEKRVADYIMAHSNEVINMTVAELAEASESSKATIVRVCKKCGCKGFYHLKIKMAKEMVEQDNVEVSNNIDINYLEQSLKNILANKYEELKQTILNIDIQNLRTIINCIKNANMVLFAAQGNTIPIALDGAYKFTELGITSFSSTIWEHQLVLAHRLKKADVVIAISASGESKNLLSIIDAAVKQNATIVAVTNSATSSLASKANYHINTISRERLFFPEFSFVLTRLAAMAVIETLFFLLASSKTDSHNYIDVHEQSMADDKI</sequence>
<evidence type="ECO:0000313" key="8">
    <source>
        <dbReference type="Proteomes" id="UP000295188"/>
    </source>
</evidence>
<gene>
    <name evidence="7" type="ORF">EDC37_12410</name>
</gene>
<dbReference type="Proteomes" id="UP000295188">
    <property type="component" value="Unassembled WGS sequence"/>
</dbReference>
<organism evidence="7 8">
    <name type="scientific">Pectinatus cerevisiiphilus</name>
    <dbReference type="NCBI Taxonomy" id="86956"/>
    <lineage>
        <taxon>Bacteria</taxon>
        <taxon>Bacillati</taxon>
        <taxon>Bacillota</taxon>
        <taxon>Negativicutes</taxon>
        <taxon>Selenomonadales</taxon>
        <taxon>Selenomonadaceae</taxon>
        <taxon>Pectinatus</taxon>
    </lineage>
</organism>
<evidence type="ECO:0000256" key="2">
    <source>
        <dbReference type="ARBA" id="ARBA00023125"/>
    </source>
</evidence>
<dbReference type="Gene3D" id="1.10.10.10">
    <property type="entry name" value="Winged helix-like DNA-binding domain superfamily/Winged helix DNA-binding domain"/>
    <property type="match status" value="1"/>
</dbReference>
<dbReference type="CDD" id="cd05013">
    <property type="entry name" value="SIS_RpiR"/>
    <property type="match status" value="1"/>
</dbReference>
<dbReference type="InterPro" id="IPR001347">
    <property type="entry name" value="SIS_dom"/>
</dbReference>
<keyword evidence="8" id="KW-1185">Reference proteome</keyword>
<keyword evidence="2" id="KW-0238">DNA-binding</keyword>
<dbReference type="PANTHER" id="PTHR30514">
    <property type="entry name" value="GLUCOKINASE"/>
    <property type="match status" value="1"/>
</dbReference>
<keyword evidence="4" id="KW-0812">Transmembrane</keyword>
<dbReference type="Pfam" id="PF01380">
    <property type="entry name" value="SIS"/>
    <property type="match status" value="1"/>
</dbReference>
<keyword evidence="4" id="KW-1133">Transmembrane helix</keyword>
<evidence type="ECO:0000259" key="5">
    <source>
        <dbReference type="PROSITE" id="PS51071"/>
    </source>
</evidence>
<dbReference type="InterPro" id="IPR035472">
    <property type="entry name" value="RpiR-like_SIS"/>
</dbReference>
<dbReference type="EMBL" id="SMAA01000024">
    <property type="protein sequence ID" value="TCS76164.1"/>
    <property type="molecule type" value="Genomic_DNA"/>
</dbReference>
<dbReference type="AlphaFoldDB" id="A0A4R3K247"/>
<evidence type="ECO:0000256" key="1">
    <source>
        <dbReference type="ARBA" id="ARBA00023015"/>
    </source>
</evidence>
<evidence type="ECO:0000259" key="6">
    <source>
        <dbReference type="PROSITE" id="PS51464"/>
    </source>
</evidence>
<reference evidence="7 8" key="1">
    <citation type="submission" date="2019-03" db="EMBL/GenBank/DDBJ databases">
        <title>Genomic Encyclopedia of Type Strains, Phase IV (KMG-IV): sequencing the most valuable type-strain genomes for metagenomic binning, comparative biology and taxonomic classification.</title>
        <authorList>
            <person name="Goeker M."/>
        </authorList>
    </citation>
    <scope>NUCLEOTIDE SEQUENCE [LARGE SCALE GENOMIC DNA]</scope>
    <source>
        <strain evidence="7 8">DSM 20467</strain>
    </source>
</reference>
<dbReference type="RefSeq" id="WP_132551453.1">
    <property type="nucleotide sequence ID" value="NZ_SMAA01000024.1"/>
</dbReference>
<dbReference type="InterPro" id="IPR046348">
    <property type="entry name" value="SIS_dom_sf"/>
</dbReference>
<dbReference type="GO" id="GO:0097367">
    <property type="term" value="F:carbohydrate derivative binding"/>
    <property type="evidence" value="ECO:0007669"/>
    <property type="project" value="InterPro"/>
</dbReference>
<accession>A0A4R3K247</accession>
<proteinExistence type="predicted"/>
<evidence type="ECO:0000256" key="4">
    <source>
        <dbReference type="SAM" id="Phobius"/>
    </source>
</evidence>
<keyword evidence="3" id="KW-0804">Transcription</keyword>
<dbReference type="GO" id="GO:1901135">
    <property type="term" value="P:carbohydrate derivative metabolic process"/>
    <property type="evidence" value="ECO:0007669"/>
    <property type="project" value="InterPro"/>
</dbReference>
<dbReference type="SUPFAM" id="SSF46689">
    <property type="entry name" value="Homeodomain-like"/>
    <property type="match status" value="1"/>
</dbReference>
<feature type="domain" description="SIS" evidence="6">
    <location>
        <begin position="127"/>
        <end position="269"/>
    </location>
</feature>
<feature type="domain" description="HTH rpiR-type" evidence="5">
    <location>
        <begin position="7"/>
        <end position="83"/>
    </location>
</feature>
<dbReference type="GO" id="GO:0003700">
    <property type="term" value="F:DNA-binding transcription factor activity"/>
    <property type="evidence" value="ECO:0007669"/>
    <property type="project" value="InterPro"/>
</dbReference>
<dbReference type="InterPro" id="IPR009057">
    <property type="entry name" value="Homeodomain-like_sf"/>
</dbReference>
<comment type="caution">
    <text evidence="7">The sequence shown here is derived from an EMBL/GenBank/DDBJ whole genome shotgun (WGS) entry which is preliminary data.</text>
</comment>
<dbReference type="GO" id="GO:0003677">
    <property type="term" value="F:DNA binding"/>
    <property type="evidence" value="ECO:0007669"/>
    <property type="project" value="UniProtKB-KW"/>
</dbReference>
<dbReference type="InterPro" id="IPR036388">
    <property type="entry name" value="WH-like_DNA-bd_sf"/>
</dbReference>
<dbReference type="PANTHER" id="PTHR30514:SF1">
    <property type="entry name" value="HTH-TYPE TRANSCRIPTIONAL REGULATOR HEXR-RELATED"/>
    <property type="match status" value="1"/>
</dbReference>